<sequence>MKVTPEELWRHSAHLDDVTDGLSRARIAGDDTSMTPDAYGHLCVIVPILLEQVRAPLAEAIGEAVRAVGTSATAIRQAADEYRRTDDVAAAELHGRT</sequence>
<dbReference type="OrthoDB" id="3402696at2"/>
<reference evidence="1 2" key="1">
    <citation type="submission" date="2018-06" db="EMBL/GenBank/DDBJ databases">
        <title>Genomic Encyclopedia of Type Strains, Phase III (KMG-III): the genomes of soil and plant-associated and newly described type strains.</title>
        <authorList>
            <person name="Whitman W."/>
        </authorList>
    </citation>
    <scope>NUCLEOTIDE SEQUENCE [LARGE SCALE GENOMIC DNA]</scope>
    <source>
        <strain evidence="1 2">CGMCC 4.7090</strain>
    </source>
</reference>
<protein>
    <submittedName>
        <fullName evidence="1">Excreted virulence factor EspC (Type VII ESX diderm)</fullName>
    </submittedName>
</protein>
<keyword evidence="2" id="KW-1185">Reference proteome</keyword>
<name>A0A327ZG77_9ACTN</name>
<dbReference type="AlphaFoldDB" id="A0A327ZG77"/>
<accession>A0A327ZG77</accession>
<evidence type="ECO:0000313" key="1">
    <source>
        <dbReference type="EMBL" id="RAK39823.1"/>
    </source>
</evidence>
<dbReference type="GO" id="GO:0009306">
    <property type="term" value="P:protein secretion"/>
    <property type="evidence" value="ECO:0007669"/>
    <property type="project" value="InterPro"/>
</dbReference>
<dbReference type="Proteomes" id="UP000249341">
    <property type="component" value="Unassembled WGS sequence"/>
</dbReference>
<dbReference type="Pfam" id="PF10824">
    <property type="entry name" value="T7SS_ESX_EspC"/>
    <property type="match status" value="1"/>
</dbReference>
<comment type="caution">
    <text evidence="1">The sequence shown here is derived from an EMBL/GenBank/DDBJ whole genome shotgun (WGS) entry which is preliminary data.</text>
</comment>
<dbReference type="RefSeq" id="WP_111649010.1">
    <property type="nucleotide sequence ID" value="NZ_JACHWI010000001.1"/>
</dbReference>
<gene>
    <name evidence="1" type="ORF">B0I29_104362</name>
</gene>
<organism evidence="1 2">
    <name type="scientific">Actinoplanes lutulentus</name>
    <dbReference type="NCBI Taxonomy" id="1287878"/>
    <lineage>
        <taxon>Bacteria</taxon>
        <taxon>Bacillati</taxon>
        <taxon>Actinomycetota</taxon>
        <taxon>Actinomycetes</taxon>
        <taxon>Micromonosporales</taxon>
        <taxon>Micromonosporaceae</taxon>
        <taxon>Actinoplanes</taxon>
    </lineage>
</organism>
<evidence type="ECO:0000313" key="2">
    <source>
        <dbReference type="Proteomes" id="UP000249341"/>
    </source>
</evidence>
<proteinExistence type="predicted"/>
<dbReference type="EMBL" id="QLMJ01000004">
    <property type="protein sequence ID" value="RAK39823.1"/>
    <property type="molecule type" value="Genomic_DNA"/>
</dbReference>
<dbReference type="InterPro" id="IPR022536">
    <property type="entry name" value="EspC"/>
</dbReference>